<feature type="transmembrane region" description="Helical" evidence="1">
    <location>
        <begin position="49"/>
        <end position="70"/>
    </location>
</feature>
<gene>
    <name evidence="2" type="ORF">HXK03_00900</name>
</gene>
<name>A0A929MY72_9ACTO</name>
<dbReference type="AlphaFoldDB" id="A0A929MY72"/>
<evidence type="ECO:0000313" key="3">
    <source>
        <dbReference type="Proteomes" id="UP000718630"/>
    </source>
</evidence>
<dbReference type="EMBL" id="JABZFZ010000022">
    <property type="protein sequence ID" value="MBF0939422.1"/>
    <property type="molecule type" value="Genomic_DNA"/>
</dbReference>
<comment type="caution">
    <text evidence="2">The sequence shown here is derived from an EMBL/GenBank/DDBJ whole genome shotgun (WGS) entry which is preliminary data.</text>
</comment>
<keyword evidence="1" id="KW-0812">Transmembrane</keyword>
<organism evidence="2 3">
    <name type="scientific">Schaalia georgiae</name>
    <dbReference type="NCBI Taxonomy" id="52768"/>
    <lineage>
        <taxon>Bacteria</taxon>
        <taxon>Bacillati</taxon>
        <taxon>Actinomycetota</taxon>
        <taxon>Actinomycetes</taxon>
        <taxon>Actinomycetales</taxon>
        <taxon>Actinomycetaceae</taxon>
        <taxon>Schaalia</taxon>
    </lineage>
</organism>
<protein>
    <submittedName>
        <fullName evidence="2">Uncharacterized protein</fullName>
    </submittedName>
</protein>
<feature type="transmembrane region" description="Helical" evidence="1">
    <location>
        <begin position="82"/>
        <end position="106"/>
    </location>
</feature>
<dbReference type="Proteomes" id="UP000718630">
    <property type="component" value="Unassembled WGS sequence"/>
</dbReference>
<keyword evidence="1" id="KW-1133">Transmembrane helix</keyword>
<sequence>MTTTDVSAPTPPTRPETSIMGPMSLVVGLIPTCVMLLGSLVARGPLFEVVPLAFFLVLAALPLAFGLGVAALSFDVRRGRRWAWAGAGGIVFATALPLITSAIRLLGVR</sequence>
<evidence type="ECO:0000256" key="1">
    <source>
        <dbReference type="SAM" id="Phobius"/>
    </source>
</evidence>
<reference evidence="2" key="1">
    <citation type="submission" date="2020-04" db="EMBL/GenBank/DDBJ databases">
        <title>Deep metagenomics examines the oral microbiome during advanced dental caries in children, revealing novel taxa and co-occurrences with host molecules.</title>
        <authorList>
            <person name="Baker J.L."/>
            <person name="Morton J.T."/>
            <person name="Dinis M."/>
            <person name="Alvarez R."/>
            <person name="Tran N.C."/>
            <person name="Knight R."/>
            <person name="Edlund A."/>
        </authorList>
    </citation>
    <scope>NUCLEOTIDE SEQUENCE</scope>
    <source>
        <strain evidence="2">JCVI_32_bin.64</strain>
    </source>
</reference>
<keyword evidence="1" id="KW-0472">Membrane</keyword>
<proteinExistence type="predicted"/>
<feature type="transmembrane region" description="Helical" evidence="1">
    <location>
        <begin position="20"/>
        <end position="42"/>
    </location>
</feature>
<evidence type="ECO:0000313" key="2">
    <source>
        <dbReference type="EMBL" id="MBF0939422.1"/>
    </source>
</evidence>
<accession>A0A929MY72</accession>